<dbReference type="GO" id="GO:0016020">
    <property type="term" value="C:membrane"/>
    <property type="evidence" value="ECO:0007669"/>
    <property type="project" value="UniProtKB-SubCell"/>
</dbReference>
<evidence type="ECO:0000256" key="4">
    <source>
        <dbReference type="ARBA" id="ARBA00022692"/>
    </source>
</evidence>
<dbReference type="AlphaFoldDB" id="A0A9W9IKW8"/>
<dbReference type="EMBL" id="JAPQKO010000002">
    <property type="protein sequence ID" value="KAJ5179674.1"/>
    <property type="molecule type" value="Genomic_DNA"/>
</dbReference>
<dbReference type="InterPro" id="IPR005828">
    <property type="entry name" value="MFS_sugar_transport-like"/>
</dbReference>
<feature type="domain" description="Major facilitator superfamily (MFS) profile" evidence="8">
    <location>
        <begin position="1"/>
        <end position="331"/>
    </location>
</feature>
<dbReference type="InterPro" id="IPR050814">
    <property type="entry name" value="Myo-inositol_Transporter"/>
</dbReference>
<evidence type="ECO:0000259" key="8">
    <source>
        <dbReference type="PROSITE" id="PS50850"/>
    </source>
</evidence>
<dbReference type="GO" id="GO:1904679">
    <property type="term" value="P:myo-inositol import across plasma membrane"/>
    <property type="evidence" value="ECO:0007669"/>
    <property type="project" value="TreeGrafter"/>
</dbReference>
<dbReference type="GO" id="GO:0005366">
    <property type="term" value="F:myo-inositol:proton symporter activity"/>
    <property type="evidence" value="ECO:0007669"/>
    <property type="project" value="TreeGrafter"/>
</dbReference>
<sequence length="358" mass="39351">MCLLITGGQVVAYIIGWLFSQTTGGWRWIVGLGAAPAFLQFAVLLVLPETPRWLVQAGLDGQAEAVLARIYQDCPNSDRVVHRVMQDIRGEIDQETLELGQSKAHGSRPQWLHGAFQRARDLVANGGNRRALTIAMMLQGFQQLCGFNSLMYFSGIIFSALSFSSPTLTSLTVAVTNFLFTLAAFALIDKVGRRRILLYSIPVMALALGLCAVSFSSLNVPWDSQPPEHQDPAAQNSLYPLLILFCLTVFTAAYAFGLGNVPWQQAELFPLNVRSLGSGLATATNWGANFLVGLTFLPMMHWLSPTWTFTIYAVVCVVGWVIVRAIYPEMSGLGLEEVKGLLVDGWGVEESQRRHLAR</sequence>
<keyword evidence="5 7" id="KW-1133">Transmembrane helix</keyword>
<feature type="transmembrane region" description="Helical" evidence="7">
    <location>
        <begin position="280"/>
        <end position="303"/>
    </location>
</feature>
<dbReference type="InterPro" id="IPR005829">
    <property type="entry name" value="Sugar_transporter_CS"/>
</dbReference>
<feature type="transmembrane region" description="Helical" evidence="7">
    <location>
        <begin position="28"/>
        <end position="47"/>
    </location>
</feature>
<dbReference type="InterPro" id="IPR020846">
    <property type="entry name" value="MFS_dom"/>
</dbReference>
<keyword evidence="3" id="KW-0813">Transport</keyword>
<evidence type="ECO:0000256" key="2">
    <source>
        <dbReference type="ARBA" id="ARBA00010992"/>
    </source>
</evidence>
<dbReference type="PROSITE" id="PS00216">
    <property type="entry name" value="SUGAR_TRANSPORT_1"/>
    <property type="match status" value="1"/>
</dbReference>
<evidence type="ECO:0000256" key="7">
    <source>
        <dbReference type="SAM" id="Phobius"/>
    </source>
</evidence>
<comment type="subcellular location">
    <subcellularLocation>
        <location evidence="1">Membrane</location>
        <topology evidence="1">Multi-pass membrane protein</topology>
    </subcellularLocation>
</comment>
<evidence type="ECO:0000256" key="5">
    <source>
        <dbReference type="ARBA" id="ARBA00022989"/>
    </source>
</evidence>
<organism evidence="9 10">
    <name type="scientific">Penicillium capsulatum</name>
    <dbReference type="NCBI Taxonomy" id="69766"/>
    <lineage>
        <taxon>Eukaryota</taxon>
        <taxon>Fungi</taxon>
        <taxon>Dikarya</taxon>
        <taxon>Ascomycota</taxon>
        <taxon>Pezizomycotina</taxon>
        <taxon>Eurotiomycetes</taxon>
        <taxon>Eurotiomycetidae</taxon>
        <taxon>Eurotiales</taxon>
        <taxon>Aspergillaceae</taxon>
        <taxon>Penicillium</taxon>
    </lineage>
</organism>
<protein>
    <recommendedName>
        <fullName evidence="8">Major facilitator superfamily (MFS) profile domain-containing protein</fullName>
    </recommendedName>
</protein>
<feature type="transmembrane region" description="Helical" evidence="7">
    <location>
        <begin position="169"/>
        <end position="189"/>
    </location>
</feature>
<feature type="transmembrane region" description="Helical" evidence="7">
    <location>
        <begin position="238"/>
        <end position="259"/>
    </location>
</feature>
<feature type="transmembrane region" description="Helical" evidence="7">
    <location>
        <begin position="309"/>
        <end position="327"/>
    </location>
</feature>
<reference evidence="9" key="1">
    <citation type="submission" date="2022-11" db="EMBL/GenBank/DDBJ databases">
        <authorList>
            <person name="Petersen C."/>
        </authorList>
    </citation>
    <scope>NUCLEOTIDE SEQUENCE</scope>
    <source>
        <strain evidence="9">IBT 21917</strain>
    </source>
</reference>
<keyword evidence="10" id="KW-1185">Reference proteome</keyword>
<dbReference type="Gene3D" id="1.20.1250.20">
    <property type="entry name" value="MFS general substrate transporter like domains"/>
    <property type="match status" value="1"/>
</dbReference>
<proteinExistence type="inferred from homology"/>
<evidence type="ECO:0000313" key="9">
    <source>
        <dbReference type="EMBL" id="KAJ5179674.1"/>
    </source>
</evidence>
<feature type="transmembrane region" description="Helical" evidence="7">
    <location>
        <begin position="144"/>
        <end position="163"/>
    </location>
</feature>
<evidence type="ECO:0000256" key="6">
    <source>
        <dbReference type="ARBA" id="ARBA00023136"/>
    </source>
</evidence>
<comment type="caution">
    <text evidence="9">The sequence shown here is derived from an EMBL/GenBank/DDBJ whole genome shotgun (WGS) entry which is preliminary data.</text>
</comment>
<comment type="similarity">
    <text evidence="2">Belongs to the major facilitator superfamily. Sugar transporter (TC 2.A.1.1) family.</text>
</comment>
<dbReference type="InterPro" id="IPR036259">
    <property type="entry name" value="MFS_trans_sf"/>
</dbReference>
<feature type="transmembrane region" description="Helical" evidence="7">
    <location>
        <begin position="196"/>
        <end position="218"/>
    </location>
</feature>
<keyword evidence="4 7" id="KW-0812">Transmembrane</keyword>
<evidence type="ECO:0000313" key="10">
    <source>
        <dbReference type="Proteomes" id="UP001146351"/>
    </source>
</evidence>
<accession>A0A9W9IKW8</accession>
<reference evidence="9" key="2">
    <citation type="journal article" date="2023" name="IMA Fungus">
        <title>Comparative genomic study of the Penicillium genus elucidates a diverse pangenome and 15 lateral gene transfer events.</title>
        <authorList>
            <person name="Petersen C."/>
            <person name="Sorensen T."/>
            <person name="Nielsen M.R."/>
            <person name="Sondergaard T.E."/>
            <person name="Sorensen J.L."/>
            <person name="Fitzpatrick D.A."/>
            <person name="Frisvad J.C."/>
            <person name="Nielsen K.L."/>
        </authorList>
    </citation>
    <scope>NUCLEOTIDE SEQUENCE</scope>
    <source>
        <strain evidence="9">IBT 21917</strain>
    </source>
</reference>
<evidence type="ECO:0000256" key="3">
    <source>
        <dbReference type="ARBA" id="ARBA00022448"/>
    </source>
</evidence>
<name>A0A9W9IKW8_9EURO</name>
<dbReference type="PANTHER" id="PTHR48020">
    <property type="entry name" value="PROTON MYO-INOSITOL COTRANSPORTER"/>
    <property type="match status" value="1"/>
</dbReference>
<evidence type="ECO:0000256" key="1">
    <source>
        <dbReference type="ARBA" id="ARBA00004141"/>
    </source>
</evidence>
<dbReference type="InterPro" id="IPR003663">
    <property type="entry name" value="Sugar/inositol_transpt"/>
</dbReference>
<dbReference type="PRINTS" id="PR00171">
    <property type="entry name" value="SUGRTRNSPORT"/>
</dbReference>
<dbReference type="Pfam" id="PF00083">
    <property type="entry name" value="Sugar_tr"/>
    <property type="match status" value="1"/>
</dbReference>
<dbReference type="OrthoDB" id="6339427at2759"/>
<dbReference type="Proteomes" id="UP001146351">
    <property type="component" value="Unassembled WGS sequence"/>
</dbReference>
<dbReference type="PROSITE" id="PS50850">
    <property type="entry name" value="MFS"/>
    <property type="match status" value="1"/>
</dbReference>
<dbReference type="PANTHER" id="PTHR48020:SF12">
    <property type="entry name" value="PROTON MYO-INOSITOL COTRANSPORTER"/>
    <property type="match status" value="1"/>
</dbReference>
<keyword evidence="6 7" id="KW-0472">Membrane</keyword>
<gene>
    <name evidence="9" type="ORF">N7492_002884</name>
</gene>
<dbReference type="SUPFAM" id="SSF103473">
    <property type="entry name" value="MFS general substrate transporter"/>
    <property type="match status" value="1"/>
</dbReference>